<evidence type="ECO:0000259" key="14">
    <source>
        <dbReference type="PROSITE" id="PS52019"/>
    </source>
</evidence>
<dbReference type="InterPro" id="IPR002364">
    <property type="entry name" value="Quin_OxRdtase/zeta-crystal_CS"/>
</dbReference>
<evidence type="ECO:0000256" key="7">
    <source>
        <dbReference type="ARBA" id="ARBA00022857"/>
    </source>
</evidence>
<dbReference type="Pfam" id="PF21394">
    <property type="entry name" value="Beta-ketacyl_N"/>
    <property type="match status" value="2"/>
</dbReference>
<dbReference type="GO" id="GO:0031177">
    <property type="term" value="F:phosphopantetheine binding"/>
    <property type="evidence" value="ECO:0007669"/>
    <property type="project" value="InterPro"/>
</dbReference>
<organism evidence="15 16">
    <name type="scientific">Anaerocolumna cellulosilytica</name>
    <dbReference type="NCBI Taxonomy" id="433286"/>
    <lineage>
        <taxon>Bacteria</taxon>
        <taxon>Bacillati</taxon>
        <taxon>Bacillota</taxon>
        <taxon>Clostridia</taxon>
        <taxon>Lachnospirales</taxon>
        <taxon>Lachnospiraceae</taxon>
        <taxon>Anaerocolumna</taxon>
    </lineage>
</organism>
<keyword evidence="7" id="KW-0521">NADP</keyword>
<dbReference type="SMART" id="SM01294">
    <property type="entry name" value="PKS_PP_betabranch"/>
    <property type="match status" value="1"/>
</dbReference>
<dbReference type="Pfam" id="PF00550">
    <property type="entry name" value="PP-binding"/>
    <property type="match status" value="4"/>
</dbReference>
<dbReference type="RefSeq" id="WP_184093348.1">
    <property type="nucleotide sequence ID" value="NZ_AP023367.1"/>
</dbReference>
<reference evidence="15 16" key="1">
    <citation type="journal article" date="2016" name="Int. J. Syst. Evol. Microbiol.">
        <title>Descriptions of Anaerotaenia torta gen. nov., sp. nov. and Anaerocolumna cellulosilytica gen. nov., sp. nov. isolated from a methanogenic reactor of cattle waste.</title>
        <authorList>
            <person name="Uek A."/>
            <person name="Ohtaki Y."/>
            <person name="Kaku N."/>
            <person name="Ueki K."/>
        </authorList>
    </citation>
    <scope>NUCLEOTIDE SEQUENCE [LARGE SCALE GENOMIC DNA]</scope>
    <source>
        <strain evidence="15 16">SN021</strain>
    </source>
</reference>
<dbReference type="InterPro" id="IPR032821">
    <property type="entry name" value="PKS_assoc"/>
</dbReference>
<dbReference type="PROSITE" id="PS52004">
    <property type="entry name" value="KS3_2"/>
    <property type="match status" value="4"/>
</dbReference>
<dbReference type="SMART" id="SM00823">
    <property type="entry name" value="PKS_PP"/>
    <property type="match status" value="4"/>
</dbReference>
<dbReference type="SMART" id="SM00822">
    <property type="entry name" value="PKS_KR"/>
    <property type="match status" value="3"/>
</dbReference>
<feature type="active site" description="Proton donor; for dehydratase activity" evidence="11">
    <location>
        <position position="1163"/>
    </location>
</feature>
<feature type="region of interest" description="N-terminal hotdog fold" evidence="11">
    <location>
        <begin position="928"/>
        <end position="1069"/>
    </location>
</feature>
<dbReference type="Gene3D" id="1.10.1200.10">
    <property type="entry name" value="ACP-like"/>
    <property type="match status" value="4"/>
</dbReference>
<dbReference type="Gene3D" id="1.10.1240.100">
    <property type="match status" value="2"/>
</dbReference>
<dbReference type="InterPro" id="IPR020841">
    <property type="entry name" value="PKS_Beta-ketoAc_synthase_dom"/>
</dbReference>
<dbReference type="SMART" id="SM00829">
    <property type="entry name" value="PKS_ER"/>
    <property type="match status" value="1"/>
</dbReference>
<dbReference type="FunFam" id="3.40.47.10:FF:000019">
    <property type="entry name" value="Polyketide synthase type I"/>
    <property type="match status" value="2"/>
</dbReference>
<dbReference type="Pfam" id="PF14765">
    <property type="entry name" value="PS-DH"/>
    <property type="match status" value="2"/>
</dbReference>
<evidence type="ECO:0000256" key="8">
    <source>
        <dbReference type="ARBA" id="ARBA00023098"/>
    </source>
</evidence>
<dbReference type="InterPro" id="IPR020806">
    <property type="entry name" value="PKS_PP-bd"/>
</dbReference>
<dbReference type="InterPro" id="IPR013968">
    <property type="entry name" value="PKS_KR"/>
</dbReference>
<dbReference type="InterPro" id="IPR049900">
    <property type="entry name" value="PKS_mFAS_DH"/>
</dbReference>
<keyword evidence="10" id="KW-0012">Acyltransferase</keyword>
<dbReference type="PROSITE" id="PS50075">
    <property type="entry name" value="CARRIER"/>
    <property type="match status" value="4"/>
</dbReference>
<proteinExistence type="predicted"/>
<dbReference type="Gene3D" id="3.10.129.110">
    <property type="entry name" value="Polyketide synthase dehydratase"/>
    <property type="match status" value="2"/>
</dbReference>
<evidence type="ECO:0000256" key="10">
    <source>
        <dbReference type="ARBA" id="ARBA00023315"/>
    </source>
</evidence>
<keyword evidence="16" id="KW-1185">Reference proteome</keyword>
<name>A0A6S6R4Q4_9FIRM</name>
<gene>
    <name evidence="15" type="ORF">acsn021_19840</name>
</gene>
<feature type="domain" description="PKS/mFAS DH" evidence="14">
    <location>
        <begin position="928"/>
        <end position="1249"/>
    </location>
</feature>
<comment type="pathway">
    <text evidence="2">Antibiotic biosynthesis; bacillaene biosynthesis.</text>
</comment>
<dbReference type="InterPro" id="IPR050091">
    <property type="entry name" value="PKS_NRPS_Biosynth_Enz"/>
</dbReference>
<dbReference type="Gene3D" id="3.90.180.10">
    <property type="entry name" value="Medium-chain alcohol dehydrogenases, catalytic domain"/>
    <property type="match status" value="1"/>
</dbReference>
<dbReference type="PANTHER" id="PTHR43775:SF51">
    <property type="entry name" value="INACTIVE PHENOLPHTHIOCEROL SYNTHESIS POLYKETIDE SYNTHASE TYPE I PKS1-RELATED"/>
    <property type="match status" value="1"/>
</dbReference>
<dbReference type="InterPro" id="IPR016039">
    <property type="entry name" value="Thiolase-like"/>
</dbReference>
<dbReference type="GO" id="GO:0004312">
    <property type="term" value="F:fatty acid synthase activity"/>
    <property type="evidence" value="ECO:0007669"/>
    <property type="project" value="TreeGrafter"/>
</dbReference>
<dbReference type="Gene3D" id="3.40.47.10">
    <property type="match status" value="4"/>
</dbReference>
<feature type="domain" description="Carrier" evidence="12">
    <location>
        <begin position="6407"/>
        <end position="6484"/>
    </location>
</feature>
<keyword evidence="6" id="KW-0276">Fatty acid metabolism</keyword>
<dbReference type="Gene3D" id="3.40.50.720">
    <property type="entry name" value="NAD(P)-binding Rossmann-like Domain"/>
    <property type="match status" value="4"/>
</dbReference>
<dbReference type="SUPFAM" id="SSF52151">
    <property type="entry name" value="FabD/lysophospholipase-like"/>
    <property type="match status" value="3"/>
</dbReference>
<keyword evidence="9" id="KW-0511">Multifunctional enzyme</keyword>
<dbReference type="GO" id="GO:0006633">
    <property type="term" value="P:fatty acid biosynthetic process"/>
    <property type="evidence" value="ECO:0007669"/>
    <property type="project" value="InterPro"/>
</dbReference>
<evidence type="ECO:0000256" key="4">
    <source>
        <dbReference type="ARBA" id="ARBA00022553"/>
    </source>
</evidence>
<evidence type="ECO:0000256" key="5">
    <source>
        <dbReference type="ARBA" id="ARBA00022679"/>
    </source>
</evidence>
<feature type="domain" description="Carrier" evidence="12">
    <location>
        <begin position="1767"/>
        <end position="1843"/>
    </location>
</feature>
<dbReference type="InterPro" id="IPR049551">
    <property type="entry name" value="PKS_DH_C"/>
</dbReference>
<dbReference type="Pfam" id="PF08240">
    <property type="entry name" value="ADH_N"/>
    <property type="match status" value="1"/>
</dbReference>
<dbReference type="FunFam" id="3.40.47.10:FF:000042">
    <property type="entry name" value="Polyketide synthase Pks13"/>
    <property type="match status" value="1"/>
</dbReference>
<dbReference type="InterPro" id="IPR014031">
    <property type="entry name" value="Ketoacyl_synth_C"/>
</dbReference>
<dbReference type="GO" id="GO:0004315">
    <property type="term" value="F:3-oxoacyl-[acyl-carrier-protein] synthase activity"/>
    <property type="evidence" value="ECO:0007669"/>
    <property type="project" value="InterPro"/>
</dbReference>
<feature type="active site" description="Proton acceptor; for dehydratase activity" evidence="11">
    <location>
        <position position="978"/>
    </location>
</feature>
<sequence length="6555" mass="733808">MNDFMIEYISDLVEKRQIHYKVAAEMVKEINKREKGRSIAKSFFENNRDIAVIGMAVKFPYAGNLEEFWEVLKNGVSCITEIPSLRWPLESFYDPTKQKENTSYSKWGGFIEGIEKFDADFFHISDEEAKNLDPQQRIFLQIAYEAFLMAGYPMKRLWGSNTGVFVGNRAGVYKGSEASSNKYKVINNMANFIPARISDFFSLKGPSINIDTACSSSLVSVHMACQSLLTGECDMAIAGGIELKVSPRSYISLSFAGALSPDDKSYVFDKKANGFVPGEGGGAVILKPLRQAYKDGDIVLGIIKGSAVNNDGHTMGITSPNLEGQKDVLRKAYRQCSVSPEDISYIETHGTGTTIGDPIEIKALKQTFGAFTNKKAFCAVGSVKTNMGHLDTAAGIASLIKVILSLQHKQLPATLNCDEPNPRFEIIDSPFYVNTKLSNWHSYNNKSRFAAISSFGFGGTNCHMVIAEGTNENLVRQANHNASQLFVLSAKSEDSLMQLIDSYVMYLEEAREYDLEAICSCAYLERDFFKHRIAVITSSVEDLKERLQEIKLSGNQNPYLYKGYLERKFVKAPVFLFTGQGAIYKGVSKVLSEKSSVYKKSLTECEEILRPHMNKSLTDYLFLEDSVRGELQQTEIMQPVTFAVGYSLYKMWEAMGLQPEVAMGHSVGEYIACCIAGMIDLKDALELLVCRGKLMQKLDTIGTMAAVFTDSSVINPIIDRLSYEERQRIGIAAFNSPANTVLSGKADILEKILGILKQSGIHSQYLRVSHAFHSKLMEPMLGEFGKALDKITFKKSHIPVMSNVTGELIYEIDKEYLLRHVQEPVHFASGIKKLHELGYCTYLEIGPGETLTNLVKSNLNNDYRAIKTLIKGSDDIESILQARGSLFCAGYNLPEYFINKSSQRKRVILPGYQFQEKSYWTEQNHKAEQIKGEFATNPNSILNTSDKNALSFKVNMKTDSTAVYYKKFYWDEVFLKDHVVLGKAMIAGMVWLEAVRTTVKDFMNREISGLQEVSFLKPLVIEMNEVKEVEITVVKRDTDLAEFQVKSLDDDGDWIIHTKGLAVSTANNLNSVKSNNVFALTNILRTLELRKDRTQIYDIFLNKIGIYHGPFFRGVNQVYYSEHTDLIVTELNLLDADSKSITEDMEIAKIYPLDTRLHPGLLDSAMQGMIVTVIDKKGAIINDSAFIPFYFKRIELYSGVGGKCFAIAQIKKKNDELIQYDITIVNDKGDNLLRITDAYAKKVPKKENQIKAVLEKQNLVLEEENIPAVMCYKYPVLNKLPSLDADVPYSKGTFLVFADNSNICREVISQLNSQGKHLIRVGYGKEYWKDGLDTYYINPIQEEDYQALFHDLKKERIEFEGIIHMWSLQENEYEADTLSSNRIIDIYEQKKVSGIHSIFYIAKAFTKAHWIKTRFFVLTRAIYPMLTDSVEIDICQAPILGLIRTIRNEIPMLNCQIIENDRYNELSGARLYTKEILSDTGNGHVLIRNGERYEIQYTDVEPKTEGVFNQFRTGGVYLVLGGLGGIGLALAGHLAKNQSKIHLVLISRNDRKDKKETEQLNFIRSKVLSLTIISADVTDLNKMAQVVNGIRSQYGQIHGIIYAAGIIADSFIINKELATFQKVVDTKAKGVLIIDELTKNDQLDFFVMFSSIASIQGIIGQADYASANAFLDCFSWYRRQNNRTGKSICINWGLWSKVGMGNNALTLENARKERVQLIDPIEGVEAFFHSISINKGQIIIYKGERPSMDEKKEKVEKPLVDRKKISDNMKKLLMQMVLEAVEKTEIAQVEWEESTFLEMGMDSADLVKMIANLELKLGLKLYPTLFFEYPTVDELSNYLSVECANQTYTGQVSILNSEVSNDEQFTIHKAAFRLDDILNKTKQVEAVPEALYTERISDNRAAKAPLEDTLKQIEKSTSREEEPVKEVDATVDTDMAIIGYALKLPGANNEEEFWENLKDGVDSVTKVPDNRWDADKLYSADSQAYGKTYCRQGGFIQDIEAFDPLFFNISPLEANVLDTKQRLMLEVAWESIEHAGYSGKKLPKRTGVFVGTSYNNYYSNIPEGENETPFASLGNGNPVVANRLSHLFNISGPSMVVDTYCSSSLVAIHLACQSILTGECEMALVGGAHTLSPNHYAVMSRVQALSATGRCKSFDDAADGYVPGEGAAAILIKPYRKALEEGDYIHAVIKSTAVNHCGHSNNLTSPNATSQEEVVYETYKKRNINPETISYIEAHGTGTSLGDPVEIKGITGGFQQFTDKRNFCAIGSVKTNIGHLEPASGIAGIIKVILALKHKTLPPTLNFRKANRFINFNETPFYINDKASYWHTIYQKRRAGVSAFGLTGTNAHIVLEEAPARVAGETEKKSSYIIALSAKNRESVTMLINRYGDFLNTNKKCLAADLMQTSLLGRIHFNYRVAVVAPSKEGLEDKLHLLSVIQEKELKDKKLPGIFVQREVTQHKLAWVFSDSLYYNAEIVELMSLNSFKIPYDFVMKKVESYSGFLGRQETPYRNSPLLQGFALQYAISCMLHTFGVMPDILTGYGYGKFLAAAISGILSVEDALYLSFLDGEGSNKEANDRKNLKEMLQGVNINKAQIPIVSEYQKRILYEEKPDFEFFLNNTAINQARKVLDQLCTEDKRYMVHIAKGNFYRYSEKEIYCVEPNEDLLPGIYRALAALYVSGLDVKWEALYENEAKHRIPIPTYPFNKSGHWLQIYNYEATDKILTEKESSKEEHRKSAVSPNHFKSALPHASVYNSEVIFTEKNWVVEQSDAKEAITESGVWVIFEDAYSVSDEIIKYIQAKNGCLIVVREGKDYQKIDSRHYVVNCLREDDFNKVIQEIKKDFGYITYLINLFSCSEPKECLVDSVVLKQSFYQTNYAMFFLAKAIAQHIESNYPEIILVSTDALYLKEAVYAALEKSTLPALLKVIRSEFACRCKLLDFAWEEFDSKSCAEIIIEELKAGENNSILMYRNGIRYREEVKKSRLDHHNRLRPLKNRGVYIVVGGSTGIGLHTAEYLAKRANARLVIIGRTKLPGKEEWKNIAEKYKTEEALSFRIKSLLKLEQAGGTVRYYDADITDFERMTQVIGEVKNEWGSINGVINSGGIKEDKLIRYKDFEIYKSVIHNKAVGTYILDTVTGHEELDFFVMYSSISAFTGNAGQADYASANAFLDNYAWKMRARTGRNYISINWPYWKEGGMVMPEGAVRAMINQGILPLETKEGLSALEQILMQEYPLSNVAVLKQTVSMDQDEEIKIASVEEENEMDIELYSASKLNRSYDVSNYNVSIKQDIDTDFKVNANNQLSINNHVGLNHHIGLNDATSTKIDTGAQIEVVIFTMLKELLLMKEEQLNKATRFDECGLDSLMLQKCVQYLEKKLRCSIEPGIFFEYPTIDKLSEYLKEHVDLSFMVEEFKKSSFEPRVKTLAAEIKQEQKVEECVTVYKSMEAISKVPDNKKEDIAIIGMALRFPGADSPEAFWENLSEGKHAIHAGLDTRWKKEDICRQFSIEVDKLDKVYTCVGGYLEEVDTFDASFFGISEEEAPYIDPQHRILLETVWKSIEHAGYSAQTLWGSNTGVFVGARGCVYQTDMDTSNSDLVRASLTGKLGNFNSARISDFYNLKGPSIVIDTACSSSLVSTHYACKSILDGECSLAISCGVEIKSSPDNVIGLSASKALSADGKSYVFDQRASGFVAGEGAGAIVLKSMRKAIEDGDTIYAVIKGSAVNNDGHTMGITTPDLEGQKAVIEAALENAEVDAATISYIEAHGTGTMLGDPIEVKALTKAFEKYTEHKGYCGIGSVKTNIGHLDTAAGIASIIKVILALQHKKIPPTLNIEIPNKRFRFVDSPFYPVAYLEDWKLVQGVRRAGVSSFGFGGTNCHMILEEGRENQYLDQEENDRSRQLFLLSAKSGGALEKAAETYANYLAKRESENLGNICYTTGTSRRFFDNRLALICSDTKELKEKLKGIEFLTGESKTPGKVTFLFTGQGALYSNLAKELYERQPVFKEALNSCDRIFNQLSGTSLLALLYESDGTVLKETAVTQPVTFAISYALARMWMAFGVTPEAVLGHSAGEYAAACIAGTFSLEDGLKLITWRGKLMQEKCRRGAMAALMCSRERAEDFLKELTEEEQKTVSIGAYNGETNTVISGEQETIAILIKKAEAEKIRAVYLEVSHGFHSPMMLPMLRDYEKILEEVDFRENQIPIINGVTGERIKDQILSKEYWLQHVLAPVNFYKAIKTCEAEGMEILLEVGAGNILSNMAKKIINKKDICIMPTLVRGGSDWHTIQEAMASLYVRGVTLKYEVYDKGYQRRRIALPTYPFNGKKYWATRKTALKREVEIGTDTNRAFDLPVCFHSCELLTMEKTVLTFEFLNEDRFLKDHIIGGQSTIAGVIYWDLALQAAGYAIGTEYITLREVTLKAEWKSSSQKTFAGRVIVSRQNGEYRFVIESKDEKGVSTKHCTGKIQTDSNKDIDCAEIKVLKNKLNKEVIVSEDIYAAFSEKEMAYGSAFKSIQKVWIDDMECLARINLPDAAKSFSQRFKYNPSIVDGALQAVICTQPIKKQSGNNAYLPFFIEEVTCYKALPESCYSHIRVVEDTSGGELIKANVDIRNEQGELLIGIKNFCLKKLNTGTLFSKSVIKSQVKLTAPVWKERSITPLKDKVILPEKLVLFMDFNREHEVFAQKLRDKSLDVVSVYMGDEFEEIAENKYVIDVGNKKSYTKLFELLKDKEFQAADICHLWNYTTEQKQVSSLEELEKSLTLGAYSLYFIVQALYELRIKANIKIICNHSVVFKEESVVPEKAVLLGIANVMNQENVGVKCFSIDSLKEECSLYDVFLTEVNNTTEHLVVYREKKRWTWELERIKEDGLLTGINFKTGGTYLITGGLGGIGIEIAKWIAESHKCKIALLGRSRQEDLPETELQIMEQLNSMGANVRYYSADVSDEDSLKAGINRVTEELGNITGIIHGAGIVKDCISVNSTLSKVKEVFAPKVRGTWLLNKLFCNKELDFMILFSGMVCFYPNAGQSAYTGANMYMDAFAHNRQYQEQQRTAVVNWWFWGETGMAAKPDITEALKRRKLIPLTNTEGVQAFRQMLSLGRVQTLVTKIEEESTGKEAKKESRDKSAKTDGIRFIKQERNIASLQTSITTYLTEKMEQLAEITIDFSDRDTAFLDMGVDSIFLINLSGELEKDAGIMLYPTVFFEHNNLTKLSAYLESDYREEFEKMFMSQQDAVLVEEEKYSIQKEEPELLSELYDVEAGTKACEIRGLEEQEEEVSSEHMKAVLFTGPGNFNHLVIDQMQMPKPGPSEVIIKVKASGVNFSDVLTVLGNYPNASTVYPYVLGNEVSGIVQEIGSQVKNYKIGQEVIGLTNGTGGFAQFVNVDESTVWEKPQYMDFAQAASLPIVFLTAYHCLHYLGKIQENDTILIRGAAGGVGLMAIQLAKAAKAKIIGAVGSKEKAAYLKSIGVDYPVNYLEEDIIAYVKQVTKQKGVDLLLTSSAGGEIEELMKLVASNGRFLEMGMAGLRTAPKIDLGIFVNNQSFFSMDLKRLRSELLNHHAGVMRKMLRNKQLQPIHIKEFPYTDIGSAFSYMASRRNIGKVIVTFPEIKVPDKNKIDGIEKNDVTCQDIAVIGMSGAFPEAPNLEQYWENLCQSKDSVGSFPEHRRALLGLPEDYDLRSLKGGFLENIDLFDPMFFHISPAEAIVMDPQQRLFMLKTWEAIESAGYGGTGVLPEDTSVYVGVSRRDYHKILEDIPNQSGGYSVIGNTHSVLASRISYWLNLKGPAIAVDTACSSSIVALHLACESILSGQCSAAIAGGINLLITPDSVKAFQTMNALSVDAKCKPFDKSADGFVSSEGVGVLVLKALERAVEDGDRIHAVIKGSALNNDGASNGITAPNPAAQAEVIEKALEKAGVTPETISYMETHGTGTYIGDPIEIEALSKVYEGALKKSSTPIGSVKSNIGHAEAAAGISSVIKVILSMKNRILPPSIHFHVMNPILCLQKTPFFVNEKVRSWDGDILRAGVSSFGFSGTNGHVIIEGADGTNNHSVNVDTKEYIPYCFTLSAANKQVLKKFAQLFIDMLQTNRNMNLGDLCFTTAVGKRQLNTRLAIVADTVEELQEKLIQYCASSEREHPKKTGKKIALNYSGFSDSAATLATTFDSRIFTDSMEKCYEMLQDFKTEEYKEKEEDLKRLFLVYATGQVLESLGIIPAYIIAGGAEILGAMALSGGISVKEAIMLIIQGKGTVEVKDGRYPVVSVLKHKIITSNPQLLHCYTEIKQIDVSNKQILDYIDSSKADNILCFENEQKIGITDTIVESVQLDNPFIHCLLAERKDFLEVIASLYVKGYDLVLQGLYHSRKYKRVSLPTYPFQLKSYWLACSVKNACTEEKIEIPVIDTKNIVSEVHVDRELRDKETEVLIKVKELIAKLLITESCDLDVETDFGEYGMDSMLIKEATLLFEREFNMVIESSIFIEYPTIAALAEYVAGREKTAIRDNRKAEGTKEADTDGICLYGDGNEEGTGKDSLPSVISEFLNGNLDRESAAMRIAEQINNRGILRFS</sequence>
<dbReference type="InterPro" id="IPR036736">
    <property type="entry name" value="ACP-like_sf"/>
</dbReference>
<dbReference type="EMBL" id="AP023367">
    <property type="protein sequence ID" value="BCJ94415.1"/>
    <property type="molecule type" value="Genomic_DNA"/>
</dbReference>
<comment type="function">
    <text evidence="1">Involved in some intermediate steps for the synthesis of the antibiotic polyketide bacillaene which is involved in secondary metabolism.</text>
</comment>
<dbReference type="GO" id="GO:0008270">
    <property type="term" value="F:zinc ion binding"/>
    <property type="evidence" value="ECO:0007669"/>
    <property type="project" value="InterPro"/>
</dbReference>
<dbReference type="SMART" id="SM00827">
    <property type="entry name" value="PKS_AT"/>
    <property type="match status" value="2"/>
</dbReference>
<dbReference type="Pfam" id="PF00109">
    <property type="entry name" value="ketoacyl-synt"/>
    <property type="match status" value="4"/>
</dbReference>
<dbReference type="PROSITE" id="PS52019">
    <property type="entry name" value="PKS_MFAS_DH"/>
    <property type="match status" value="2"/>
</dbReference>
<feature type="domain" description="Carrier" evidence="12">
    <location>
        <begin position="5140"/>
        <end position="5214"/>
    </location>
</feature>
<evidence type="ECO:0000256" key="3">
    <source>
        <dbReference type="ARBA" id="ARBA00022450"/>
    </source>
</evidence>
<feature type="domain" description="Ketosynthase family 3 (KS3)" evidence="13">
    <location>
        <begin position="1932"/>
        <end position="2353"/>
    </location>
</feature>
<accession>A0A6S6R4Q4</accession>
<dbReference type="Pfam" id="PF08659">
    <property type="entry name" value="KR"/>
    <property type="match status" value="3"/>
</dbReference>
<dbReference type="Pfam" id="PF16197">
    <property type="entry name" value="KAsynt_C_assoc"/>
    <property type="match status" value="1"/>
</dbReference>
<dbReference type="SUPFAM" id="SSF51735">
    <property type="entry name" value="NAD(P)-binding Rossmann-fold domains"/>
    <property type="match status" value="6"/>
</dbReference>
<evidence type="ECO:0000256" key="1">
    <source>
        <dbReference type="ARBA" id="ARBA00003299"/>
    </source>
</evidence>
<dbReference type="InterPro" id="IPR013149">
    <property type="entry name" value="ADH-like_C"/>
</dbReference>
<dbReference type="InterPro" id="IPR013154">
    <property type="entry name" value="ADH-like_N"/>
</dbReference>
<dbReference type="SUPFAM" id="SSF55048">
    <property type="entry name" value="Probable ACP-binding domain of malonyl-CoA ACP transacylase"/>
    <property type="match status" value="2"/>
</dbReference>
<dbReference type="InterPro" id="IPR018201">
    <property type="entry name" value="Ketoacyl_synth_AS"/>
</dbReference>
<dbReference type="InterPro" id="IPR049490">
    <property type="entry name" value="C883_1060-like_KR_N"/>
</dbReference>
<dbReference type="SUPFAM" id="SSF53901">
    <property type="entry name" value="Thiolase-like"/>
    <property type="match status" value="4"/>
</dbReference>
<dbReference type="InterPro" id="IPR011032">
    <property type="entry name" value="GroES-like_sf"/>
</dbReference>
<keyword evidence="5" id="KW-0808">Transferase</keyword>
<protein>
    <submittedName>
        <fullName evidence="15">Uncharacterized protein</fullName>
    </submittedName>
</protein>
<dbReference type="InterPro" id="IPR036291">
    <property type="entry name" value="NAD(P)-bd_dom_sf"/>
</dbReference>
<dbReference type="InterPro" id="IPR016036">
    <property type="entry name" value="Malonyl_transacylase_ACP-bd"/>
</dbReference>
<dbReference type="PROSITE" id="PS00606">
    <property type="entry name" value="KS3_1"/>
    <property type="match status" value="2"/>
</dbReference>
<dbReference type="SUPFAM" id="SSF50129">
    <property type="entry name" value="GroES-like"/>
    <property type="match status" value="1"/>
</dbReference>
<dbReference type="InterPro" id="IPR001227">
    <property type="entry name" value="Ac_transferase_dom_sf"/>
</dbReference>
<keyword evidence="8" id="KW-0443">Lipid metabolism</keyword>
<feature type="domain" description="PKS/mFAS DH" evidence="14">
    <location>
        <begin position="4335"/>
        <end position="4631"/>
    </location>
</feature>
<dbReference type="CDD" id="cd00833">
    <property type="entry name" value="PKS"/>
    <property type="match status" value="4"/>
</dbReference>
<dbReference type="Pfam" id="PF21089">
    <property type="entry name" value="PKS_DH_N"/>
    <property type="match status" value="2"/>
</dbReference>
<dbReference type="PROSITE" id="PS01162">
    <property type="entry name" value="QOR_ZETA_CRYSTAL"/>
    <property type="match status" value="1"/>
</dbReference>
<keyword evidence="3" id="KW-0596">Phosphopantetheine</keyword>
<dbReference type="Proteomes" id="UP000515561">
    <property type="component" value="Chromosome"/>
</dbReference>
<evidence type="ECO:0000313" key="16">
    <source>
        <dbReference type="Proteomes" id="UP000515561"/>
    </source>
</evidence>
<feature type="domain" description="Ketosynthase family 3 (KS3)" evidence="13">
    <location>
        <begin position="47"/>
        <end position="468"/>
    </location>
</feature>
<feature type="region of interest" description="C-terminal hotdog fold" evidence="11">
    <location>
        <begin position="1088"/>
        <end position="1249"/>
    </location>
</feature>
<dbReference type="SUPFAM" id="SSF47336">
    <property type="entry name" value="ACP-like"/>
    <property type="match status" value="4"/>
</dbReference>
<feature type="region of interest" description="N-terminal hotdog fold" evidence="11">
    <location>
        <begin position="4335"/>
        <end position="4469"/>
    </location>
</feature>
<dbReference type="InterPro" id="IPR049552">
    <property type="entry name" value="PKS_DH_N"/>
</dbReference>
<evidence type="ECO:0000256" key="6">
    <source>
        <dbReference type="ARBA" id="ARBA00022832"/>
    </source>
</evidence>
<feature type="region of interest" description="C-terminal hotdog fold" evidence="11">
    <location>
        <begin position="4483"/>
        <end position="4631"/>
    </location>
</feature>
<feature type="domain" description="Ketosynthase family 3 (KS3)" evidence="13">
    <location>
        <begin position="3454"/>
        <end position="3881"/>
    </location>
</feature>
<dbReference type="Gene3D" id="3.30.70.3290">
    <property type="match status" value="4"/>
</dbReference>
<dbReference type="GO" id="GO:0016491">
    <property type="term" value="F:oxidoreductase activity"/>
    <property type="evidence" value="ECO:0007669"/>
    <property type="project" value="InterPro"/>
</dbReference>
<dbReference type="Pfam" id="PF22621">
    <property type="entry name" value="CurL-like_PKS_C"/>
    <property type="match status" value="3"/>
</dbReference>
<dbReference type="InterPro" id="IPR016035">
    <property type="entry name" value="Acyl_Trfase/lysoPLipase"/>
</dbReference>
<dbReference type="PANTHER" id="PTHR43775">
    <property type="entry name" value="FATTY ACID SYNTHASE"/>
    <property type="match status" value="1"/>
</dbReference>
<dbReference type="InterPro" id="IPR042104">
    <property type="entry name" value="PKS_dehydratase_sf"/>
</dbReference>
<dbReference type="InterPro" id="IPR057326">
    <property type="entry name" value="KR_dom"/>
</dbReference>
<dbReference type="SMART" id="SM00825">
    <property type="entry name" value="PKS_KS"/>
    <property type="match status" value="4"/>
</dbReference>
<evidence type="ECO:0000256" key="2">
    <source>
        <dbReference type="ARBA" id="ARBA00004789"/>
    </source>
</evidence>
<dbReference type="Pfam" id="PF02801">
    <property type="entry name" value="Ketoacyl-synt_C"/>
    <property type="match status" value="4"/>
</dbReference>
<evidence type="ECO:0000256" key="9">
    <source>
        <dbReference type="ARBA" id="ARBA00023268"/>
    </source>
</evidence>
<dbReference type="InterPro" id="IPR009081">
    <property type="entry name" value="PP-bd_ACP"/>
</dbReference>
<dbReference type="InterPro" id="IPR020843">
    <property type="entry name" value="ER"/>
</dbReference>
<evidence type="ECO:0000256" key="11">
    <source>
        <dbReference type="PROSITE-ProRule" id="PRU01363"/>
    </source>
</evidence>
<feature type="active site" description="Proton donor; for dehydratase activity" evidence="11">
    <location>
        <position position="4545"/>
    </location>
</feature>
<evidence type="ECO:0000313" key="15">
    <source>
        <dbReference type="EMBL" id="BCJ94415.1"/>
    </source>
</evidence>
<feature type="domain" description="Carrier" evidence="12">
    <location>
        <begin position="3328"/>
        <end position="3402"/>
    </location>
</feature>
<feature type="active site" description="Proton acceptor; for dehydratase activity" evidence="11">
    <location>
        <position position="4379"/>
    </location>
</feature>
<dbReference type="InterPro" id="IPR014043">
    <property type="entry name" value="Acyl_transferase_dom"/>
</dbReference>
<dbReference type="Pfam" id="PF00698">
    <property type="entry name" value="Acyl_transf_1"/>
    <property type="match status" value="2"/>
</dbReference>
<evidence type="ECO:0000259" key="12">
    <source>
        <dbReference type="PROSITE" id="PS50075"/>
    </source>
</evidence>
<dbReference type="KEGG" id="acel:acsn021_19840"/>
<dbReference type="Gene3D" id="3.40.366.10">
    <property type="entry name" value="Malonyl-Coenzyme A Acyl Carrier Protein, domain 2"/>
    <property type="match status" value="3"/>
</dbReference>
<dbReference type="InterPro" id="IPR014030">
    <property type="entry name" value="Ketoacyl_synth_N"/>
</dbReference>
<evidence type="ECO:0000259" key="13">
    <source>
        <dbReference type="PROSITE" id="PS52004"/>
    </source>
</evidence>
<dbReference type="CDD" id="cd08953">
    <property type="entry name" value="KR_2_SDR_x"/>
    <property type="match status" value="2"/>
</dbReference>
<feature type="domain" description="Ketosynthase family 3 (KS3)" evidence="13">
    <location>
        <begin position="5619"/>
        <end position="6035"/>
    </location>
</feature>
<keyword evidence="4" id="KW-0597">Phosphoprotein</keyword>
<dbReference type="Pfam" id="PF00107">
    <property type="entry name" value="ADH_zinc_N"/>
    <property type="match status" value="1"/>
</dbReference>